<keyword evidence="3" id="KW-1185">Reference proteome</keyword>
<dbReference type="SUPFAM" id="SSF53335">
    <property type="entry name" value="S-adenosyl-L-methionine-dependent methyltransferases"/>
    <property type="match status" value="1"/>
</dbReference>
<feature type="domain" description="Methyltransferase type 11" evidence="1">
    <location>
        <begin position="44"/>
        <end position="141"/>
    </location>
</feature>
<dbReference type="Gene3D" id="3.40.50.150">
    <property type="entry name" value="Vaccinia Virus protein VP39"/>
    <property type="match status" value="1"/>
</dbReference>
<dbReference type="CDD" id="cd02440">
    <property type="entry name" value="AdoMet_MTases"/>
    <property type="match status" value="1"/>
</dbReference>
<dbReference type="InterPro" id="IPR029063">
    <property type="entry name" value="SAM-dependent_MTases_sf"/>
</dbReference>
<dbReference type="RefSeq" id="WP_169379295.1">
    <property type="nucleotide sequence ID" value="NZ_JAAXLA010000001.1"/>
</dbReference>
<dbReference type="InterPro" id="IPR013216">
    <property type="entry name" value="Methyltransf_11"/>
</dbReference>
<reference evidence="2 3" key="1">
    <citation type="submission" date="2020-04" db="EMBL/GenBank/DDBJ databases">
        <authorList>
            <person name="Klaysubun C."/>
            <person name="Duangmal K."/>
            <person name="Lipun K."/>
        </authorList>
    </citation>
    <scope>NUCLEOTIDE SEQUENCE [LARGE SCALE GENOMIC DNA]</scope>
    <source>
        <strain evidence="2 3">K10HN5</strain>
    </source>
</reference>
<dbReference type="Proteomes" id="UP000820669">
    <property type="component" value="Unassembled WGS sequence"/>
</dbReference>
<evidence type="ECO:0000259" key="1">
    <source>
        <dbReference type="Pfam" id="PF08241"/>
    </source>
</evidence>
<dbReference type="EMBL" id="JAAXLA010000001">
    <property type="protein sequence ID" value="NMH95881.1"/>
    <property type="molecule type" value="Genomic_DNA"/>
</dbReference>
<protein>
    <submittedName>
        <fullName evidence="2">Methyltransferase domain-containing protein</fullName>
    </submittedName>
</protein>
<proteinExistence type="predicted"/>
<accession>A0ABX1S6A0</accession>
<keyword evidence="2" id="KW-0489">Methyltransferase</keyword>
<dbReference type="GO" id="GO:0008168">
    <property type="term" value="F:methyltransferase activity"/>
    <property type="evidence" value="ECO:0007669"/>
    <property type="project" value="UniProtKB-KW"/>
</dbReference>
<comment type="caution">
    <text evidence="2">The sequence shown here is derived from an EMBL/GenBank/DDBJ whole genome shotgun (WGS) entry which is preliminary data.</text>
</comment>
<keyword evidence="2" id="KW-0808">Transferase</keyword>
<dbReference type="Pfam" id="PF08241">
    <property type="entry name" value="Methyltransf_11"/>
    <property type="match status" value="1"/>
</dbReference>
<evidence type="ECO:0000313" key="2">
    <source>
        <dbReference type="EMBL" id="NMH95881.1"/>
    </source>
</evidence>
<dbReference type="InterPro" id="IPR050508">
    <property type="entry name" value="Methyltransf_Superfamily"/>
</dbReference>
<name>A0ABX1S6A0_9PSEU</name>
<sequence>MSTLLPFDDASARRIARTYTTPDIVGQREHTLAALDLAPGERVLDVGTGPGQLLAAIADRVGPDGLAHGVDPSPAMAAMARQRCADRPGVTVTDGGVDGPGSLPDGPFDVVVSTQVLEYVADIPAALAEIHRVLRPGGRVLLLDTDWDSVVWQVRDRERHARVLTAWEAHLVDPRLPRTLGPALRAAGFDAVRVDVVPLLNTAYARDTYSAGIAEMIAAFVPGRDGLTRADADAWLADVRDRDDYFFSLNRYAFRAVRP</sequence>
<evidence type="ECO:0000313" key="3">
    <source>
        <dbReference type="Proteomes" id="UP000820669"/>
    </source>
</evidence>
<dbReference type="GO" id="GO:0032259">
    <property type="term" value="P:methylation"/>
    <property type="evidence" value="ECO:0007669"/>
    <property type="project" value="UniProtKB-KW"/>
</dbReference>
<gene>
    <name evidence="2" type="ORF">HF526_00850</name>
</gene>
<organism evidence="2 3">
    <name type="scientific">Pseudonocardia acidicola</name>
    <dbReference type="NCBI Taxonomy" id="2724939"/>
    <lineage>
        <taxon>Bacteria</taxon>
        <taxon>Bacillati</taxon>
        <taxon>Actinomycetota</taxon>
        <taxon>Actinomycetes</taxon>
        <taxon>Pseudonocardiales</taxon>
        <taxon>Pseudonocardiaceae</taxon>
        <taxon>Pseudonocardia</taxon>
    </lineage>
</organism>
<dbReference type="PANTHER" id="PTHR42912">
    <property type="entry name" value="METHYLTRANSFERASE"/>
    <property type="match status" value="1"/>
</dbReference>